<reference evidence="2" key="3">
    <citation type="submission" date="2025-09" db="UniProtKB">
        <authorList>
            <consortium name="Ensembl"/>
        </authorList>
    </citation>
    <scope>IDENTIFICATION</scope>
</reference>
<evidence type="ECO:0000313" key="3">
    <source>
        <dbReference type="Proteomes" id="UP000694400"/>
    </source>
</evidence>
<dbReference type="Proteomes" id="UP000694400">
    <property type="component" value="Chromosome 14"/>
</dbReference>
<evidence type="ECO:0000256" key="1">
    <source>
        <dbReference type="SAM" id="MobiDB-lite"/>
    </source>
</evidence>
<evidence type="ECO:0000313" key="2">
    <source>
        <dbReference type="Ensembl" id="ENSAPLP00020018592.1"/>
    </source>
</evidence>
<proteinExistence type="predicted"/>
<feature type="region of interest" description="Disordered" evidence="1">
    <location>
        <begin position="19"/>
        <end position="39"/>
    </location>
</feature>
<sequence length="58" mass="6251">ISTVPVRAGLPPSIAVSTRRCSANDSRSRPFVSTRNSDSRCSSLRCKSRAKCSLGLRV</sequence>
<reference evidence="2" key="2">
    <citation type="submission" date="2025-08" db="UniProtKB">
        <authorList>
            <consortium name="Ensembl"/>
        </authorList>
    </citation>
    <scope>IDENTIFICATION</scope>
</reference>
<protein>
    <submittedName>
        <fullName evidence="2">Uncharacterized protein</fullName>
    </submittedName>
</protein>
<dbReference type="AlphaFoldDB" id="A0A8B9ZHS7"/>
<dbReference type="Ensembl" id="ENSAPLT00020020100.1">
    <property type="protein sequence ID" value="ENSAPLP00020018592.1"/>
    <property type="gene ID" value="ENSAPLG00020013215.1"/>
</dbReference>
<name>A0A8B9ZHS7_ANAPL</name>
<accession>A0A8B9ZHS7</accession>
<organism evidence="2 3">
    <name type="scientific">Anas platyrhynchos</name>
    <name type="common">Mallard</name>
    <name type="synonym">Anas boschas</name>
    <dbReference type="NCBI Taxonomy" id="8839"/>
    <lineage>
        <taxon>Eukaryota</taxon>
        <taxon>Metazoa</taxon>
        <taxon>Chordata</taxon>
        <taxon>Craniata</taxon>
        <taxon>Vertebrata</taxon>
        <taxon>Euteleostomi</taxon>
        <taxon>Archelosauria</taxon>
        <taxon>Archosauria</taxon>
        <taxon>Dinosauria</taxon>
        <taxon>Saurischia</taxon>
        <taxon>Theropoda</taxon>
        <taxon>Coelurosauria</taxon>
        <taxon>Aves</taxon>
        <taxon>Neognathae</taxon>
        <taxon>Galloanserae</taxon>
        <taxon>Anseriformes</taxon>
        <taxon>Anatidae</taxon>
        <taxon>Anatinae</taxon>
        <taxon>Anas</taxon>
    </lineage>
</organism>
<reference evidence="2" key="1">
    <citation type="submission" date="2019-08" db="EMBL/GenBank/DDBJ databases">
        <title>Three high-quality genomes provides insights into domestication of ducks.</title>
        <authorList>
            <person name="Hou Z.C."/>
            <person name="Zhu F."/>
            <person name="Yin Z.T."/>
            <person name="Zhang F."/>
        </authorList>
    </citation>
    <scope>NUCLEOTIDE SEQUENCE [LARGE SCALE GENOMIC DNA]</scope>
</reference>